<organism evidence="2 4">
    <name type="scientific">Legionella micdadei</name>
    <name type="common">Tatlockia micdadei</name>
    <dbReference type="NCBI Taxonomy" id="451"/>
    <lineage>
        <taxon>Bacteria</taxon>
        <taxon>Pseudomonadati</taxon>
        <taxon>Pseudomonadota</taxon>
        <taxon>Gammaproteobacteria</taxon>
        <taxon>Legionellales</taxon>
        <taxon>Legionellaceae</taxon>
        <taxon>Legionella</taxon>
    </lineage>
</organism>
<gene>
    <name evidence="2" type="ORF">LMI_0675</name>
    <name evidence="3" type="ORF">SAMN02982997_02239</name>
</gene>
<name>A0A098GDA6_LEGMI</name>
<reference evidence="3 5" key="3">
    <citation type="submission" date="2016-10" db="EMBL/GenBank/DDBJ databases">
        <authorList>
            <person name="Varghese N."/>
            <person name="Submissions S."/>
        </authorList>
    </citation>
    <scope>NUCLEOTIDE SEQUENCE [LARGE SCALE GENOMIC DNA]</scope>
    <source>
        <strain evidence="3 5">ATCC 33218</strain>
    </source>
</reference>
<reference evidence="2" key="2">
    <citation type="submission" date="2014-09" db="EMBL/GenBank/DDBJ databases">
        <authorList>
            <person name="GOMEZ-VALERO Laura"/>
        </authorList>
    </citation>
    <scope>NUCLEOTIDE SEQUENCE</scope>
    <source>
        <strain evidence="2">ATCC33218</strain>
    </source>
</reference>
<feature type="compositionally biased region" description="Polar residues" evidence="1">
    <location>
        <begin position="316"/>
        <end position="328"/>
    </location>
</feature>
<dbReference type="OrthoDB" id="5650838at2"/>
<dbReference type="Proteomes" id="UP000182998">
    <property type="component" value="Unassembled WGS sequence"/>
</dbReference>
<protein>
    <submittedName>
        <fullName evidence="2">Uncharacterized protein</fullName>
    </submittedName>
</protein>
<evidence type="ECO:0000313" key="4">
    <source>
        <dbReference type="Proteomes" id="UP000032414"/>
    </source>
</evidence>
<keyword evidence="5" id="KW-1185">Reference proteome</keyword>
<feature type="compositionally biased region" description="Basic and acidic residues" evidence="1">
    <location>
        <begin position="335"/>
        <end position="346"/>
    </location>
</feature>
<sequence length="360" mass="41437">MPIADENAPKNDTKELFLCLTDKSIRFEKIDESVCVFNRENYRYSSNNQAESKNPLLAAEFAVFSGNLLRLILGNFQPEYYLAINSKDRKIYRIGTEVANYKDWCEVVHVDNSREGSLFLRWDTEDEQDILNLNIRGLTAILVACYFLGEADWADNNFGFVKVEDGFIVVRLDPGYSFNSSIINNCTVNLEHLMGNLLLNFIAKETSGENSECQYLSDIIDYEREEVRNSAAKIMFSNKSEIISTVKRIVDIDAEDLHQIKERSFVKNHYGLADKLINKLIQRQYLFKQFLNRLEEELPKLDEGKLIQNIPHVENTLDTTNPSNQTSFKFFPTETKQDSHKRRDDAASLSGVAHSKKSRI</sequence>
<evidence type="ECO:0000256" key="1">
    <source>
        <dbReference type="SAM" id="MobiDB-lite"/>
    </source>
</evidence>
<evidence type="ECO:0000313" key="5">
    <source>
        <dbReference type="Proteomes" id="UP000182998"/>
    </source>
</evidence>
<dbReference type="PATRIC" id="fig|451.8.peg.2312"/>
<evidence type="ECO:0000313" key="3">
    <source>
        <dbReference type="EMBL" id="SCY61355.1"/>
    </source>
</evidence>
<dbReference type="STRING" id="451.B6N58_12005"/>
<reference evidence="4" key="1">
    <citation type="submission" date="2014-09" db="EMBL/GenBank/DDBJ databases">
        <authorList>
            <person name="Gomez-Valero L."/>
        </authorList>
    </citation>
    <scope>NUCLEOTIDE SEQUENCE [LARGE SCALE GENOMIC DNA]</scope>
    <source>
        <strain evidence="4">ATCC33218</strain>
    </source>
</reference>
<accession>A0A098GDA6</accession>
<feature type="region of interest" description="Disordered" evidence="1">
    <location>
        <begin position="316"/>
        <end position="360"/>
    </location>
</feature>
<evidence type="ECO:0000313" key="2">
    <source>
        <dbReference type="EMBL" id="CEG60000.1"/>
    </source>
</evidence>
<dbReference type="HOGENOM" id="CLU_769306_0_0_6"/>
<dbReference type="EMBL" id="FMVN01000011">
    <property type="protein sequence ID" value="SCY61355.1"/>
    <property type="molecule type" value="Genomic_DNA"/>
</dbReference>
<dbReference type="EMBL" id="LN614830">
    <property type="protein sequence ID" value="CEG60000.1"/>
    <property type="molecule type" value="Genomic_DNA"/>
</dbReference>
<proteinExistence type="predicted"/>
<dbReference type="KEGG" id="tmc:LMI_0675"/>
<dbReference type="AlphaFoldDB" id="A0A098GDA6"/>
<dbReference type="RefSeq" id="WP_045098488.1">
    <property type="nucleotide sequence ID" value="NZ_CP020614.1"/>
</dbReference>
<dbReference type="Proteomes" id="UP000032414">
    <property type="component" value="Chromosome I"/>
</dbReference>